<protein>
    <submittedName>
        <fullName evidence="2">Uncharacterized protein</fullName>
    </submittedName>
</protein>
<evidence type="ECO:0000313" key="2">
    <source>
        <dbReference type="EMBL" id="EFO25907.1"/>
    </source>
</evidence>
<feature type="region of interest" description="Disordered" evidence="1">
    <location>
        <begin position="43"/>
        <end position="88"/>
    </location>
</feature>
<organism evidence="2">
    <name type="scientific">Loa loa</name>
    <name type="common">Eye worm</name>
    <name type="synonym">Filaria loa</name>
    <dbReference type="NCBI Taxonomy" id="7209"/>
    <lineage>
        <taxon>Eukaryota</taxon>
        <taxon>Metazoa</taxon>
        <taxon>Ecdysozoa</taxon>
        <taxon>Nematoda</taxon>
        <taxon>Chromadorea</taxon>
        <taxon>Rhabditida</taxon>
        <taxon>Spirurina</taxon>
        <taxon>Spiruromorpha</taxon>
        <taxon>Filarioidea</taxon>
        <taxon>Onchocercidae</taxon>
        <taxon>Loa</taxon>
    </lineage>
</organism>
<evidence type="ECO:0000256" key="1">
    <source>
        <dbReference type="SAM" id="MobiDB-lite"/>
    </source>
</evidence>
<dbReference type="KEGG" id="loa:LOAG_02578"/>
<sequence length="123" mass="13229">MWCSSVMAVRKRSSGGGSTPHEWDPETWFGSLVGGGLISQLDAGAPENGHRHCDDNGPTPTNDGRLTGVFGTHHDNDDNARPNQQASDRIDLTLVPPPLSSFLCCANRRQVRRLGGTSAICFL</sequence>
<dbReference type="GeneID" id="9939962"/>
<dbReference type="InParanoid" id="A0A1S0U773"/>
<proteinExistence type="predicted"/>
<name>A0A1S0U773_LOALO</name>
<gene>
    <name evidence="2" type="ORF">LOAG_02578</name>
</gene>
<accession>A0A1S0U773</accession>
<dbReference type="CTD" id="9939962"/>
<dbReference type="RefSeq" id="XP_003138163.1">
    <property type="nucleotide sequence ID" value="XM_003138115.1"/>
</dbReference>
<dbReference type="OrthoDB" id="10598661at2759"/>
<dbReference type="AlphaFoldDB" id="A0A1S0U773"/>
<dbReference type="EMBL" id="JH712184">
    <property type="protein sequence ID" value="EFO25907.1"/>
    <property type="molecule type" value="Genomic_DNA"/>
</dbReference>
<reference evidence="2" key="1">
    <citation type="submission" date="2012-04" db="EMBL/GenBank/DDBJ databases">
        <title>The Genome Sequence of Loa loa.</title>
        <authorList>
            <consortium name="The Broad Institute Genome Sequencing Platform"/>
            <consortium name="Broad Institute Genome Sequencing Center for Infectious Disease"/>
            <person name="Nutman T.B."/>
            <person name="Fink D.L."/>
            <person name="Russ C."/>
            <person name="Young S."/>
            <person name="Zeng Q."/>
            <person name="Gargeya S."/>
            <person name="Alvarado L."/>
            <person name="Berlin A."/>
            <person name="Chapman S.B."/>
            <person name="Chen Z."/>
            <person name="Freedman E."/>
            <person name="Gellesch M."/>
            <person name="Goldberg J."/>
            <person name="Griggs A."/>
            <person name="Gujja S."/>
            <person name="Heilman E.R."/>
            <person name="Heiman D."/>
            <person name="Howarth C."/>
            <person name="Mehta T."/>
            <person name="Neiman D."/>
            <person name="Pearson M."/>
            <person name="Roberts A."/>
            <person name="Saif S."/>
            <person name="Shea T."/>
            <person name="Shenoy N."/>
            <person name="Sisk P."/>
            <person name="Stolte C."/>
            <person name="Sykes S."/>
            <person name="White J."/>
            <person name="Yandava C."/>
            <person name="Haas B."/>
            <person name="Henn M.R."/>
            <person name="Nusbaum C."/>
            <person name="Birren B."/>
        </authorList>
    </citation>
    <scope>NUCLEOTIDE SEQUENCE [LARGE SCALE GENOMIC DNA]</scope>
</reference>